<dbReference type="PRINTS" id="PR00368">
    <property type="entry name" value="FADPNR"/>
</dbReference>
<dbReference type="PROSITE" id="PS00573">
    <property type="entry name" value="PYRIDINE_REDOX_2"/>
    <property type="match status" value="1"/>
</dbReference>
<name>A0A4Q0AI48_9BACT</name>
<dbReference type="Gene3D" id="3.50.50.60">
    <property type="entry name" value="FAD/NAD(P)-binding domain"/>
    <property type="match status" value="2"/>
</dbReference>
<protein>
    <submittedName>
        <fullName evidence="7">Thioredoxin reductase</fullName>
    </submittedName>
</protein>
<keyword evidence="1" id="KW-0285">Flavoprotein</keyword>
<sequence>MEHSIKESDGVKEVVMIGAGPSSLAAAIYTTREDIETTLYEKSTIGGLAAITDVVDNYPGFPEGVEGLTLAGQLEKQAERFGAQIEFGDVTSLRDAGEYKVIVVDGKEVKAKVVLIATGSDYKKIGITGETELYGRGVHYCATCDGAFYRDKKLVVIGGGNSAFQEALFLTRYASHIDLLVRSEVKASDVLQRDMQKFVEAGKVTVHVQTTTQEIVATDGHVTAVKAIKANEPITFDTDGVFVFVGLLPNTQFLAGSGIELDARGLIKTDEQLRTNIKGVFASGDVRSGATMQIASAVGEGASAALSIREYLEDYNRDPSQGE</sequence>
<dbReference type="InterPro" id="IPR050097">
    <property type="entry name" value="Ferredoxin-NADP_redctase_2"/>
</dbReference>
<dbReference type="PRINTS" id="PR00469">
    <property type="entry name" value="PNDRDTASEII"/>
</dbReference>
<comment type="caution">
    <text evidence="7">The sequence shown here is derived from an EMBL/GenBank/DDBJ whole genome shotgun (WGS) entry which is preliminary data.</text>
</comment>
<evidence type="ECO:0000256" key="4">
    <source>
        <dbReference type="ARBA" id="ARBA00023157"/>
    </source>
</evidence>
<keyword evidence="2" id="KW-0274">FAD</keyword>
<organism evidence="7 8">
    <name type="scientific">Candidatus Microsaccharimonas sossegonensis</name>
    <dbReference type="NCBI Taxonomy" id="2506948"/>
    <lineage>
        <taxon>Bacteria</taxon>
        <taxon>Candidatus Saccharimonadota</taxon>
        <taxon>Candidatus Saccharimonadia</taxon>
        <taxon>Candidatus Saccharimonadales</taxon>
        <taxon>Candidatus Saccharimonadaceae</taxon>
        <taxon>Candidatus Microsaccharimonas</taxon>
    </lineage>
</organism>
<dbReference type="GO" id="GO:0016668">
    <property type="term" value="F:oxidoreductase activity, acting on a sulfur group of donors, NAD(P) as acceptor"/>
    <property type="evidence" value="ECO:0007669"/>
    <property type="project" value="UniProtKB-ARBA"/>
</dbReference>
<reference evidence="7" key="1">
    <citation type="submission" date="2019-01" db="EMBL/GenBank/DDBJ databases">
        <title>Genomic signatures and co-occurrence patterns of the ultra-small Saccharimodia (Patescibacteria phylum) suggest a symbiotic lifestyle.</title>
        <authorList>
            <person name="Lemos L."/>
            <person name="Medeiros J."/>
            <person name="Andreote F."/>
            <person name="Fernandes G."/>
            <person name="Varani A."/>
            <person name="Oliveira G."/>
            <person name="Pylro V."/>
        </authorList>
    </citation>
    <scope>NUCLEOTIDE SEQUENCE [LARGE SCALE GENOMIC DNA]</scope>
    <source>
        <strain evidence="7">AMD02</strain>
    </source>
</reference>
<evidence type="ECO:0000256" key="5">
    <source>
        <dbReference type="ARBA" id="ARBA00023284"/>
    </source>
</evidence>
<evidence type="ECO:0000313" key="8">
    <source>
        <dbReference type="Proteomes" id="UP000289257"/>
    </source>
</evidence>
<dbReference type="InterPro" id="IPR008255">
    <property type="entry name" value="Pyr_nucl-diS_OxRdtase_2_AS"/>
</dbReference>
<dbReference type="SUPFAM" id="SSF51905">
    <property type="entry name" value="FAD/NAD(P)-binding domain"/>
    <property type="match status" value="1"/>
</dbReference>
<evidence type="ECO:0000313" key="7">
    <source>
        <dbReference type="EMBL" id="RWZ78871.1"/>
    </source>
</evidence>
<keyword evidence="3" id="KW-0560">Oxidoreductase</keyword>
<evidence type="ECO:0000256" key="1">
    <source>
        <dbReference type="ARBA" id="ARBA00022630"/>
    </source>
</evidence>
<dbReference type="Proteomes" id="UP000289257">
    <property type="component" value="Unassembled WGS sequence"/>
</dbReference>
<evidence type="ECO:0000259" key="6">
    <source>
        <dbReference type="Pfam" id="PF07992"/>
    </source>
</evidence>
<dbReference type="EMBL" id="SCKX01000001">
    <property type="protein sequence ID" value="RWZ78871.1"/>
    <property type="molecule type" value="Genomic_DNA"/>
</dbReference>
<accession>A0A4Q0AI48</accession>
<evidence type="ECO:0000256" key="2">
    <source>
        <dbReference type="ARBA" id="ARBA00022827"/>
    </source>
</evidence>
<proteinExistence type="predicted"/>
<keyword evidence="4" id="KW-1015">Disulfide bond</keyword>
<keyword evidence="5" id="KW-0676">Redox-active center</keyword>
<dbReference type="PANTHER" id="PTHR48105">
    <property type="entry name" value="THIOREDOXIN REDUCTASE 1-RELATED-RELATED"/>
    <property type="match status" value="1"/>
</dbReference>
<dbReference type="AlphaFoldDB" id="A0A4Q0AI48"/>
<dbReference type="InterPro" id="IPR036188">
    <property type="entry name" value="FAD/NAD-bd_sf"/>
</dbReference>
<dbReference type="Pfam" id="PF07992">
    <property type="entry name" value="Pyr_redox_2"/>
    <property type="match status" value="1"/>
</dbReference>
<keyword evidence="8" id="KW-1185">Reference proteome</keyword>
<feature type="domain" description="FAD/NAD(P)-binding" evidence="6">
    <location>
        <begin position="13"/>
        <end position="301"/>
    </location>
</feature>
<gene>
    <name evidence="7" type="ORF">EOT05_03950</name>
</gene>
<dbReference type="InterPro" id="IPR023753">
    <property type="entry name" value="FAD/NAD-binding_dom"/>
</dbReference>
<evidence type="ECO:0000256" key="3">
    <source>
        <dbReference type="ARBA" id="ARBA00023002"/>
    </source>
</evidence>